<dbReference type="EMBL" id="KB467831">
    <property type="protein sequence ID" value="PCH33952.1"/>
    <property type="molecule type" value="Genomic_DNA"/>
</dbReference>
<dbReference type="SUPFAM" id="SSF81383">
    <property type="entry name" value="F-box domain"/>
    <property type="match status" value="1"/>
</dbReference>
<dbReference type="OMA" id="PCGFLFH"/>
<dbReference type="Proteomes" id="UP000218811">
    <property type="component" value="Unassembled WGS sequence"/>
</dbReference>
<dbReference type="InterPro" id="IPR036047">
    <property type="entry name" value="F-box-like_dom_sf"/>
</dbReference>
<feature type="domain" description="Hemimethylated DNA-binding" evidence="2">
    <location>
        <begin position="493"/>
        <end position="598"/>
    </location>
</feature>
<proteinExistence type="predicted"/>
<evidence type="ECO:0000313" key="3">
    <source>
        <dbReference type="EMBL" id="PCH33952.1"/>
    </source>
</evidence>
<evidence type="ECO:0000256" key="1">
    <source>
        <dbReference type="SAM" id="SignalP"/>
    </source>
</evidence>
<dbReference type="OrthoDB" id="28868at2759"/>
<dbReference type="Pfam" id="PF08755">
    <property type="entry name" value="YccV-like"/>
    <property type="match status" value="1"/>
</dbReference>
<dbReference type="Gene3D" id="2.30.30.390">
    <property type="entry name" value="Hemimethylated DNA-binding domain"/>
    <property type="match status" value="1"/>
</dbReference>
<dbReference type="Pfam" id="PF13369">
    <property type="entry name" value="Transglut_core2"/>
    <property type="match status" value="1"/>
</dbReference>
<dbReference type="SMART" id="SM00992">
    <property type="entry name" value="YccV-like"/>
    <property type="match status" value="1"/>
</dbReference>
<evidence type="ECO:0000259" key="2">
    <source>
        <dbReference type="SMART" id="SM00992"/>
    </source>
</evidence>
<dbReference type="GO" id="GO:0003677">
    <property type="term" value="F:DNA binding"/>
    <property type="evidence" value="ECO:0007669"/>
    <property type="project" value="InterPro"/>
</dbReference>
<accession>A0A2H3IVD0</accession>
<dbReference type="InterPro" id="IPR032698">
    <property type="entry name" value="SirB1_N"/>
</dbReference>
<protein>
    <recommendedName>
        <fullName evidence="2">Hemimethylated DNA-binding domain-containing protein</fullName>
    </recommendedName>
</protein>
<dbReference type="InterPro" id="IPR011722">
    <property type="entry name" value="Hemimethylated_DNA-bd_dom"/>
</dbReference>
<keyword evidence="1" id="KW-0732">Signal</keyword>
<dbReference type="NCBIfam" id="TIGR02097">
    <property type="entry name" value="yccV"/>
    <property type="match status" value="1"/>
</dbReference>
<dbReference type="AlphaFoldDB" id="A0A2H3IVD0"/>
<feature type="signal peptide" evidence="1">
    <location>
        <begin position="1"/>
        <end position="18"/>
    </location>
</feature>
<dbReference type="Gene3D" id="1.20.1280.50">
    <property type="match status" value="1"/>
</dbReference>
<dbReference type="PANTHER" id="PTHR31350:SF21">
    <property type="entry name" value="F-BOX ONLY PROTEIN 21"/>
    <property type="match status" value="1"/>
</dbReference>
<dbReference type="SUPFAM" id="SSF141255">
    <property type="entry name" value="YccV-like"/>
    <property type="match status" value="1"/>
</dbReference>
<name>A0A2H3IVD0_WOLCO</name>
<evidence type="ECO:0000313" key="4">
    <source>
        <dbReference type="Proteomes" id="UP000218811"/>
    </source>
</evidence>
<dbReference type="PANTHER" id="PTHR31350">
    <property type="entry name" value="SI:DKEY-261L7.2"/>
    <property type="match status" value="1"/>
</dbReference>
<feature type="chain" id="PRO_5013635312" description="Hemimethylated DNA-binding domain-containing protein" evidence="1">
    <location>
        <begin position="19"/>
        <end position="629"/>
    </location>
</feature>
<sequence length="629" mass="72209">MSFYWPWLPTELIVYILSLLPAKRDHVDSSVKTLLSCLAANSHLRAAASTPKLWEAHYVTRYTECVEEREAARRARARGDWCVLYRERRILDKEALELVDEIRLRLGGRHQSARRLVSSYSFDVWDALELESELPLPMSLCPQVDVHNVLGEVHCVDVGNVPHALPRRYWARAIMGVIARHHVLKMWQTVYAPHDTASPEEPSEPITFEQALAGLSAFFDKSPKQIYAWLDQLAQRCKHKLIDDGVELDMQSHHYDLRTLCIRLRAVLHSMGFRNVEVGDDFYKILNQFPHALMHEEHRRTIPMSLVYIFSAVARRLGVRASPTNYPSKVMCHIAPIEPASHEMLFDIVGDSPPFMFRSRDLPSMLRELDLPEDASPDIIRPCSVGTILQRAANNIIVCVRWSQRYSQGYFTEKHAWCTYAASCILLLRLQNAQMLPQIMDSKPLDALAVLRDALCPAVGPLTRTVMEAHSMNLVQTDEEFAQTVWNRQTHPNICYFVGLVVQHKSTEYKGCIIGWHPFSYTREGLMATMERQRLERGWEQPFYWIITEDGLKKYVAEEDLVPIPLAIDIPRRTFESRTIFGRFFEGFHTDEKRQRGRCLPSQELQALFPDDNAVGADWIANGLFGGAS</sequence>
<gene>
    <name evidence="3" type="ORF">WOLCODRAFT_160478</name>
</gene>
<dbReference type="STRING" id="742152.A0A2H3IVD0"/>
<dbReference type="InterPro" id="IPR036623">
    <property type="entry name" value="Hemimethylated_DNA-bd_sf"/>
</dbReference>
<reference evidence="3 4" key="1">
    <citation type="journal article" date="2012" name="Science">
        <title>The Paleozoic origin of enzymatic lignin decomposition reconstructed from 31 fungal genomes.</title>
        <authorList>
            <person name="Floudas D."/>
            <person name="Binder M."/>
            <person name="Riley R."/>
            <person name="Barry K."/>
            <person name="Blanchette R.A."/>
            <person name="Henrissat B."/>
            <person name="Martinez A.T."/>
            <person name="Otillar R."/>
            <person name="Spatafora J.W."/>
            <person name="Yadav J.S."/>
            <person name="Aerts A."/>
            <person name="Benoit I."/>
            <person name="Boyd A."/>
            <person name="Carlson A."/>
            <person name="Copeland A."/>
            <person name="Coutinho P.M."/>
            <person name="de Vries R.P."/>
            <person name="Ferreira P."/>
            <person name="Findley K."/>
            <person name="Foster B."/>
            <person name="Gaskell J."/>
            <person name="Glotzer D."/>
            <person name="Gorecki P."/>
            <person name="Heitman J."/>
            <person name="Hesse C."/>
            <person name="Hori C."/>
            <person name="Igarashi K."/>
            <person name="Jurgens J.A."/>
            <person name="Kallen N."/>
            <person name="Kersten P."/>
            <person name="Kohler A."/>
            <person name="Kuees U."/>
            <person name="Kumar T.K.A."/>
            <person name="Kuo A."/>
            <person name="LaButti K."/>
            <person name="Larrondo L.F."/>
            <person name="Lindquist E."/>
            <person name="Ling A."/>
            <person name="Lombard V."/>
            <person name="Lucas S."/>
            <person name="Lundell T."/>
            <person name="Martin R."/>
            <person name="McLaughlin D.J."/>
            <person name="Morgenstern I."/>
            <person name="Morin E."/>
            <person name="Murat C."/>
            <person name="Nagy L.G."/>
            <person name="Nolan M."/>
            <person name="Ohm R.A."/>
            <person name="Patyshakuliyeva A."/>
            <person name="Rokas A."/>
            <person name="Ruiz-Duenas F.J."/>
            <person name="Sabat G."/>
            <person name="Salamov A."/>
            <person name="Samejima M."/>
            <person name="Schmutz J."/>
            <person name="Slot J.C."/>
            <person name="St John F."/>
            <person name="Stenlid J."/>
            <person name="Sun H."/>
            <person name="Sun S."/>
            <person name="Syed K."/>
            <person name="Tsang A."/>
            <person name="Wiebenga A."/>
            <person name="Young D."/>
            <person name="Pisabarro A."/>
            <person name="Eastwood D.C."/>
            <person name="Martin F."/>
            <person name="Cullen D."/>
            <person name="Grigoriev I.V."/>
            <person name="Hibbett D.S."/>
        </authorList>
    </citation>
    <scope>NUCLEOTIDE SEQUENCE [LARGE SCALE GENOMIC DNA]</scope>
    <source>
        <strain evidence="3 4">MD-104</strain>
    </source>
</reference>
<organism evidence="3 4">
    <name type="scientific">Wolfiporia cocos (strain MD-104)</name>
    <name type="common">Brown rot fungus</name>
    <dbReference type="NCBI Taxonomy" id="742152"/>
    <lineage>
        <taxon>Eukaryota</taxon>
        <taxon>Fungi</taxon>
        <taxon>Dikarya</taxon>
        <taxon>Basidiomycota</taxon>
        <taxon>Agaricomycotina</taxon>
        <taxon>Agaricomycetes</taxon>
        <taxon>Polyporales</taxon>
        <taxon>Phaeolaceae</taxon>
        <taxon>Wolfiporia</taxon>
    </lineage>
</organism>
<keyword evidence="4" id="KW-1185">Reference proteome</keyword>